<proteinExistence type="predicted"/>
<accession>A0A448V1Q9</accession>
<organism evidence="1 2">
    <name type="scientific">Aedoeadaptatus ivorii</name>
    <dbReference type="NCBI Taxonomy" id="54006"/>
    <lineage>
        <taxon>Bacteria</taxon>
        <taxon>Bacillati</taxon>
        <taxon>Bacillota</taxon>
        <taxon>Tissierellia</taxon>
        <taxon>Tissierellales</taxon>
        <taxon>Peptoniphilaceae</taxon>
        <taxon>Aedoeadaptatus</taxon>
    </lineage>
</organism>
<name>A0A448V1Q9_9FIRM</name>
<evidence type="ECO:0008006" key="3">
    <source>
        <dbReference type="Google" id="ProtNLM"/>
    </source>
</evidence>
<reference evidence="1 2" key="1">
    <citation type="submission" date="2018-12" db="EMBL/GenBank/DDBJ databases">
        <authorList>
            <consortium name="Pathogen Informatics"/>
        </authorList>
    </citation>
    <scope>NUCLEOTIDE SEQUENCE [LARGE SCALE GENOMIC DNA]</scope>
    <source>
        <strain evidence="1 2">NCTC13079</strain>
    </source>
</reference>
<dbReference type="InterPro" id="IPR009711">
    <property type="entry name" value="UPF0473"/>
</dbReference>
<dbReference type="Proteomes" id="UP000269544">
    <property type="component" value="Chromosome"/>
</dbReference>
<gene>
    <name evidence="1" type="ORF">NCTC13079_00916</name>
</gene>
<dbReference type="EMBL" id="LR134523">
    <property type="protein sequence ID" value="VEJ35750.1"/>
    <property type="molecule type" value="Genomic_DNA"/>
</dbReference>
<keyword evidence="2" id="KW-1185">Reference proteome</keyword>
<protein>
    <recommendedName>
        <fullName evidence="3">DUF1292 domain-containing protein</fullName>
    </recommendedName>
</protein>
<dbReference type="Pfam" id="PF06949">
    <property type="entry name" value="DUF1292"/>
    <property type="match status" value="1"/>
</dbReference>
<dbReference type="RefSeq" id="WP_164715224.1">
    <property type="nucleotide sequence ID" value="NZ_JAUSWF010000009.1"/>
</dbReference>
<dbReference type="KEGG" id="piv:NCTC13079_00916"/>
<sequence length="81" mass="9619">MNRQLFFDEMGNGISFIIKARFRVDDCDYIALLDAEHIDYGTFILREEYDESGDVYYAGIDEEEYVRAMEIYEELLIEQAQ</sequence>
<dbReference type="AlphaFoldDB" id="A0A448V1Q9"/>
<evidence type="ECO:0000313" key="1">
    <source>
        <dbReference type="EMBL" id="VEJ35750.1"/>
    </source>
</evidence>
<evidence type="ECO:0000313" key="2">
    <source>
        <dbReference type="Proteomes" id="UP000269544"/>
    </source>
</evidence>